<organism evidence="2 3">
    <name type="scientific">Anopheles epiroticus</name>
    <dbReference type="NCBI Taxonomy" id="199890"/>
    <lineage>
        <taxon>Eukaryota</taxon>
        <taxon>Metazoa</taxon>
        <taxon>Ecdysozoa</taxon>
        <taxon>Arthropoda</taxon>
        <taxon>Hexapoda</taxon>
        <taxon>Insecta</taxon>
        <taxon>Pterygota</taxon>
        <taxon>Neoptera</taxon>
        <taxon>Endopterygota</taxon>
        <taxon>Diptera</taxon>
        <taxon>Nematocera</taxon>
        <taxon>Culicoidea</taxon>
        <taxon>Culicidae</taxon>
        <taxon>Anophelinae</taxon>
        <taxon>Anopheles</taxon>
    </lineage>
</organism>
<dbReference type="VEuPathDB" id="VectorBase:AEPI011548"/>
<dbReference type="AlphaFoldDB" id="A0A182PX61"/>
<reference evidence="2" key="2">
    <citation type="submission" date="2020-05" db="UniProtKB">
        <authorList>
            <consortium name="EnsemblMetazoa"/>
        </authorList>
    </citation>
    <scope>IDENTIFICATION</scope>
    <source>
        <strain evidence="2">Epiroticus2</strain>
    </source>
</reference>
<accession>A0A182PX61</accession>
<protein>
    <submittedName>
        <fullName evidence="2">Uncharacterized protein</fullName>
    </submittedName>
</protein>
<evidence type="ECO:0000256" key="1">
    <source>
        <dbReference type="SAM" id="MobiDB-lite"/>
    </source>
</evidence>
<keyword evidence="3" id="KW-1185">Reference proteome</keyword>
<dbReference type="Proteomes" id="UP000075885">
    <property type="component" value="Unassembled WGS sequence"/>
</dbReference>
<dbReference type="EnsemblMetazoa" id="AEPI011548-RA">
    <property type="protein sequence ID" value="AEPI011548-PA"/>
    <property type="gene ID" value="AEPI011548"/>
</dbReference>
<evidence type="ECO:0000313" key="2">
    <source>
        <dbReference type="EnsemblMetazoa" id="AEPI011548-PA"/>
    </source>
</evidence>
<sequence>HAETHIVARVQPRASKGITDLLSLSLILLNTNCPAKQVSQVCLRTQGRNVRSHSLSLRTRGHSGQRSKRNRLTGILVSMTESQRPCTTTLKFEKELSICLTSISSDLVNENGRAPYLKAPVEGHDANGFAPGHTIVSRSQNPNEPTDHGLIRVDSVGLCWTRINFERFNRNNFNIR</sequence>
<name>A0A182PX61_9DIPT</name>
<proteinExistence type="predicted"/>
<evidence type="ECO:0000313" key="3">
    <source>
        <dbReference type="Proteomes" id="UP000075885"/>
    </source>
</evidence>
<reference evidence="3" key="1">
    <citation type="submission" date="2013-03" db="EMBL/GenBank/DDBJ databases">
        <title>The Genome Sequence of Anopheles epiroticus epiroticus2.</title>
        <authorList>
            <consortium name="The Broad Institute Genomics Platform"/>
            <person name="Neafsey D.E."/>
            <person name="Howell P."/>
            <person name="Walker B."/>
            <person name="Young S.K."/>
            <person name="Zeng Q."/>
            <person name="Gargeya S."/>
            <person name="Fitzgerald M."/>
            <person name="Haas B."/>
            <person name="Abouelleil A."/>
            <person name="Allen A.W."/>
            <person name="Alvarado L."/>
            <person name="Arachchi H.M."/>
            <person name="Berlin A.M."/>
            <person name="Chapman S.B."/>
            <person name="Gainer-Dewar J."/>
            <person name="Goldberg J."/>
            <person name="Griggs A."/>
            <person name="Gujja S."/>
            <person name="Hansen M."/>
            <person name="Howarth C."/>
            <person name="Imamovic A."/>
            <person name="Ireland A."/>
            <person name="Larimer J."/>
            <person name="McCowan C."/>
            <person name="Murphy C."/>
            <person name="Pearson M."/>
            <person name="Poon T.W."/>
            <person name="Priest M."/>
            <person name="Roberts A."/>
            <person name="Saif S."/>
            <person name="Shea T."/>
            <person name="Sisk P."/>
            <person name="Sykes S."/>
            <person name="Wortman J."/>
            <person name="Nusbaum C."/>
            <person name="Birren B."/>
        </authorList>
    </citation>
    <scope>NUCLEOTIDE SEQUENCE [LARGE SCALE GENOMIC DNA]</scope>
    <source>
        <strain evidence="3">Epiroticus2</strain>
    </source>
</reference>
<feature type="region of interest" description="Disordered" evidence="1">
    <location>
        <begin position="128"/>
        <end position="148"/>
    </location>
</feature>